<protein>
    <recommendedName>
        <fullName evidence="8">XK-related protein</fullName>
    </recommendedName>
</protein>
<feature type="compositionally biased region" description="Polar residues" evidence="9">
    <location>
        <begin position="1400"/>
        <end position="1410"/>
    </location>
</feature>
<feature type="transmembrane region" description="Helical" evidence="8">
    <location>
        <begin position="187"/>
        <end position="209"/>
    </location>
</feature>
<evidence type="ECO:0000256" key="8">
    <source>
        <dbReference type="RuleBase" id="RU910716"/>
    </source>
</evidence>
<sequence>MAQGRFNWFDVILTTVSLLTLLLDVGTDITVTVQLYLVGDVIWGSLMLAFTAVPLVLMNAFSLKWHSTDKSLTCPTVLLHVFLLAPIQRYLRVLWLGFKSCLTGHPRFTDAALRGQNDASILRLFETFLESAPQLVLQLYIILKHPHDFSWLQGLSAGSSLVSLAWALTAYCDTSRLTYQNGYQRRFLALTVHCFWHLFMTTSRIAALVVFASIFKAWICLFAGIHWLIMTIWIWVKGTDFGKGRVEQCLFRMVSGFIYIFVYLNVHDGPTRSRMTFYYCLVFLENAVLFAVWVIFGVPALDMKIGVASVVFGGFVLGGLFLMVYYRWLHPSGPNYLFTVKSTLPATQSQRSQSPKERRRPQAANITADSPNGNGSTLELSIESETPAREQSQQARGGNTTLSQLLHSASRGALESAWQSGMQSSSSSSSSSLDADDCSLDAFNLTSKSSHSTTLLGKSRSSQNTSQSKVSSSTVKSRRSDSATAQPQQHTTGPPANLRGPHFQSASSSVHVVDSGQPSSVHVVDSGQPSSPSVISERSETGSVRERFHSGHSNQSEAPSASERVSESEQQELLNGVLREEADGTEAVAESLTPTNRSRSRLSGNRSNLSTSFFDQASGGSLHEHNQSALALSRVQGERGTAASRLEPVTAHNLSTELRMASTSLSPLDISRLWSESQSRLGHSSASDVVPADRTTRRADRLSRSFELGESRMMSPDCAGQASGDRVTSRSASFRQSERESMAPYPDLVEPMSPEPQEGYGGGAGGESMWSPNLSTNNTSTSSSSHGQDPGLSAPARLSRLVDSFDSESEPVCLNTMNLQALRSTGGNSPLQRQIENRRLEQLKRSLAAESPSSNSSMSPVVKDDSGETSWTSLNVNEDELSGLQNLNSLTPDDSICSFASSDRDERRRPTPAAAHQVARGVQQQGTESGITSGASTPSLPRSRSTSSLYHDFTSAGVSPSPPPGLRAAARLSRNQSWVDSPSQQREQLADTPMRLDYLNLDPAPPVEPESYFQRHDPREVVIELLMDQLKRASLRSNHSRTESAHLSPLTMSHLQESPQRFGRNVDLFDRQAWRSLFGQDPNSTLVSNPEPPRRRSVRTDLDLMREALDLIEMQRSPYSFRRGTGTPDSASPEMYVSGQYRPPIIAQEREQAARGSVPPLVRGRERRQSHSRLEESLIHAAAVDKSSSLPRQTPAYRPDQTRQAPVVPSEMDSRRRSLPAGEREGLYRYFVDSDSPIHTPLWNTPLTTPAVTPAQRHLLQRYLANNHVASAPRDGRLPSTEARSLREANIEAARLSTTLPHDQLHRRSASRRLSDKLDTAADHPDSGMHSGSQSSASHRQPLQSLDNSPSLSPSSSVTQLPVRAKPTSQQFAMTKSSAGRARSSSGTRRSSGAVVSSGQPSQGDRQGSPKQKHSSVRPRPHPAYRHGDRRSATDFSASQGPVSSRAKSSDCLR</sequence>
<feature type="transmembrane region" description="Helical" evidence="8">
    <location>
        <begin position="305"/>
        <end position="328"/>
    </location>
</feature>
<feature type="compositionally biased region" description="Polar residues" evidence="9">
    <location>
        <begin position="1434"/>
        <end position="1447"/>
    </location>
</feature>
<evidence type="ECO:0000256" key="1">
    <source>
        <dbReference type="ARBA" id="ARBA00004651"/>
    </source>
</evidence>
<feature type="region of interest" description="Disordered" evidence="9">
    <location>
        <begin position="413"/>
        <end position="435"/>
    </location>
</feature>
<feature type="transmembrane region" description="Helical" evidence="8">
    <location>
        <begin position="248"/>
        <end position="264"/>
    </location>
</feature>
<feature type="compositionally biased region" description="Polar residues" evidence="9">
    <location>
        <begin position="504"/>
        <end position="520"/>
    </location>
</feature>
<feature type="compositionally biased region" description="Low complexity" evidence="9">
    <location>
        <begin position="1328"/>
        <end position="1362"/>
    </location>
</feature>
<evidence type="ECO:0000256" key="4">
    <source>
        <dbReference type="ARBA" id="ARBA00022692"/>
    </source>
</evidence>
<comment type="subcellular location">
    <subcellularLocation>
        <location evidence="1">Cell membrane</location>
        <topology evidence="1">Multi-pass membrane protein</topology>
    </subcellularLocation>
    <subcellularLocation>
        <location evidence="8">Membrane</location>
        <topology evidence="8">Multi-pass membrane protein</topology>
    </subcellularLocation>
</comment>
<feature type="compositionally biased region" description="Basic and acidic residues" evidence="9">
    <location>
        <begin position="694"/>
        <end position="710"/>
    </location>
</feature>
<feature type="region of interest" description="Disordered" evidence="9">
    <location>
        <begin position="1152"/>
        <end position="1221"/>
    </location>
</feature>
<feature type="compositionally biased region" description="Polar residues" evidence="9">
    <location>
        <begin position="389"/>
        <end position="398"/>
    </location>
</feature>
<dbReference type="GO" id="GO:1902742">
    <property type="term" value="P:apoptotic process involved in development"/>
    <property type="evidence" value="ECO:0007669"/>
    <property type="project" value="TreeGrafter"/>
</dbReference>
<keyword evidence="11" id="KW-1185">Reference proteome</keyword>
<feature type="compositionally biased region" description="Low complexity" evidence="9">
    <location>
        <begin position="851"/>
        <end position="860"/>
    </location>
</feature>
<feature type="compositionally biased region" description="Polar residues" evidence="9">
    <location>
        <begin position="364"/>
        <end position="379"/>
    </location>
</feature>
<name>A0AAN9B905_9CAEN</name>
<keyword evidence="4 8" id="KW-0812">Transmembrane</keyword>
<dbReference type="EMBL" id="JBAMIC010000011">
    <property type="protein sequence ID" value="KAK7101122.1"/>
    <property type="molecule type" value="Genomic_DNA"/>
</dbReference>
<evidence type="ECO:0000256" key="2">
    <source>
        <dbReference type="ARBA" id="ARBA00008789"/>
    </source>
</evidence>
<feature type="compositionally biased region" description="Polar residues" evidence="9">
    <location>
        <begin position="677"/>
        <end position="687"/>
    </location>
</feature>
<feature type="compositionally biased region" description="Low complexity" evidence="9">
    <location>
        <begin position="936"/>
        <end position="949"/>
    </location>
</feature>
<feature type="transmembrane region" description="Helical" evidence="8">
    <location>
        <begin position="215"/>
        <end position="236"/>
    </location>
</feature>
<feature type="compositionally biased region" description="Polar residues" evidence="9">
    <location>
        <begin position="1367"/>
        <end position="1376"/>
    </location>
</feature>
<keyword evidence="6 8" id="KW-1133">Transmembrane helix</keyword>
<dbReference type="GO" id="GO:0005886">
    <property type="term" value="C:plasma membrane"/>
    <property type="evidence" value="ECO:0007669"/>
    <property type="project" value="UniProtKB-SubCell"/>
</dbReference>
<organism evidence="10 11">
    <name type="scientific">Littorina saxatilis</name>
    <dbReference type="NCBI Taxonomy" id="31220"/>
    <lineage>
        <taxon>Eukaryota</taxon>
        <taxon>Metazoa</taxon>
        <taxon>Spiralia</taxon>
        <taxon>Lophotrochozoa</taxon>
        <taxon>Mollusca</taxon>
        <taxon>Gastropoda</taxon>
        <taxon>Caenogastropoda</taxon>
        <taxon>Littorinimorpha</taxon>
        <taxon>Littorinoidea</taxon>
        <taxon>Littorinidae</taxon>
        <taxon>Littorina</taxon>
    </lineage>
</organism>
<comment type="caution">
    <text evidence="10">The sequence shown here is derived from an EMBL/GenBank/DDBJ whole genome shotgun (WGS) entry which is preliminary data.</text>
</comment>
<feature type="transmembrane region" description="Helical" evidence="8">
    <location>
        <begin position="35"/>
        <end position="57"/>
    </location>
</feature>
<evidence type="ECO:0000256" key="3">
    <source>
        <dbReference type="ARBA" id="ARBA00022475"/>
    </source>
</evidence>
<feature type="compositionally biased region" description="Low complexity" evidence="9">
    <location>
        <begin position="595"/>
        <end position="608"/>
    </location>
</feature>
<evidence type="ECO:0000256" key="7">
    <source>
        <dbReference type="ARBA" id="ARBA00023136"/>
    </source>
</evidence>
<evidence type="ECO:0000313" key="10">
    <source>
        <dbReference type="EMBL" id="KAK7101122.1"/>
    </source>
</evidence>
<feature type="compositionally biased region" description="Polar residues" evidence="9">
    <location>
        <begin position="922"/>
        <end position="935"/>
    </location>
</feature>
<evidence type="ECO:0000313" key="11">
    <source>
        <dbReference type="Proteomes" id="UP001374579"/>
    </source>
</evidence>
<evidence type="ECO:0000256" key="9">
    <source>
        <dbReference type="SAM" id="MobiDB-lite"/>
    </source>
</evidence>
<evidence type="ECO:0000256" key="6">
    <source>
        <dbReference type="ARBA" id="ARBA00022989"/>
    </source>
</evidence>
<dbReference type="InterPro" id="IPR018629">
    <property type="entry name" value="XK-rel"/>
</dbReference>
<feature type="compositionally biased region" description="Polar residues" evidence="9">
    <location>
        <begin position="527"/>
        <end position="536"/>
    </location>
</feature>
<feature type="compositionally biased region" description="Polar residues" evidence="9">
    <location>
        <begin position="973"/>
        <end position="987"/>
    </location>
</feature>
<reference evidence="10 11" key="1">
    <citation type="submission" date="2024-02" db="EMBL/GenBank/DDBJ databases">
        <title>Chromosome-scale genome assembly of the rough periwinkle Littorina saxatilis.</title>
        <authorList>
            <person name="De Jode A."/>
            <person name="Faria R."/>
            <person name="Formenti G."/>
            <person name="Sims Y."/>
            <person name="Smith T.P."/>
            <person name="Tracey A."/>
            <person name="Wood J.M.D."/>
            <person name="Zagrodzka Z.B."/>
            <person name="Johannesson K."/>
            <person name="Butlin R.K."/>
            <person name="Leder E.H."/>
        </authorList>
    </citation>
    <scope>NUCLEOTIDE SEQUENCE [LARGE SCALE GENOMIC DNA]</scope>
    <source>
        <strain evidence="10">Snail1</strain>
        <tissue evidence="10">Muscle</tissue>
    </source>
</reference>
<feature type="region of interest" description="Disordered" evidence="9">
    <location>
        <begin position="884"/>
        <end position="987"/>
    </location>
</feature>
<feature type="region of interest" description="Disordered" evidence="9">
    <location>
        <begin position="846"/>
        <end position="871"/>
    </location>
</feature>
<dbReference type="InterPro" id="IPR050895">
    <property type="entry name" value="XK-related_scramblase"/>
</dbReference>
<feature type="compositionally biased region" description="Basic and acidic residues" evidence="9">
    <location>
        <begin position="1313"/>
        <end position="1327"/>
    </location>
</feature>
<keyword evidence="5" id="KW-0053">Apoptosis</keyword>
<feature type="transmembrane region" description="Helical" evidence="8">
    <location>
        <begin position="6"/>
        <end position="23"/>
    </location>
</feature>
<dbReference type="PANTHER" id="PTHR16024:SF8">
    <property type="entry name" value="XK-RELATED PROTEIN 8"/>
    <property type="match status" value="1"/>
</dbReference>
<feature type="compositionally biased region" description="Basic residues" evidence="9">
    <location>
        <begin position="1411"/>
        <end position="1425"/>
    </location>
</feature>
<feature type="compositionally biased region" description="Low complexity" evidence="9">
    <location>
        <begin position="448"/>
        <end position="475"/>
    </location>
</feature>
<feature type="compositionally biased region" description="Polar residues" evidence="9">
    <location>
        <begin position="483"/>
        <end position="494"/>
    </location>
</feature>
<feature type="compositionally biased region" description="Low complexity" evidence="9">
    <location>
        <begin position="771"/>
        <end position="785"/>
    </location>
</feature>
<feature type="transmembrane region" description="Helical" evidence="8">
    <location>
        <begin position="276"/>
        <end position="298"/>
    </location>
</feature>
<dbReference type="PANTHER" id="PTHR16024">
    <property type="entry name" value="XK-RELATED PROTEIN"/>
    <property type="match status" value="1"/>
</dbReference>
<feature type="region of interest" description="Disordered" evidence="9">
    <location>
        <begin position="347"/>
        <end position="398"/>
    </location>
</feature>
<feature type="compositionally biased region" description="Basic and acidic residues" evidence="9">
    <location>
        <begin position="1163"/>
        <end position="1178"/>
    </location>
</feature>
<feature type="region of interest" description="Disordered" evidence="9">
    <location>
        <begin position="448"/>
        <end position="608"/>
    </location>
</feature>
<dbReference type="GO" id="GO:0070782">
    <property type="term" value="P:phosphatidylserine exposure on apoptotic cell surface"/>
    <property type="evidence" value="ECO:0007669"/>
    <property type="project" value="TreeGrafter"/>
</dbReference>
<feature type="compositionally biased region" description="Low complexity" evidence="9">
    <location>
        <begin position="1377"/>
        <end position="1399"/>
    </location>
</feature>
<accession>A0AAN9B905</accession>
<dbReference type="Proteomes" id="UP001374579">
    <property type="component" value="Unassembled WGS sequence"/>
</dbReference>
<dbReference type="GO" id="GO:0043652">
    <property type="term" value="P:engulfment of apoptotic cell"/>
    <property type="evidence" value="ECO:0007669"/>
    <property type="project" value="TreeGrafter"/>
</dbReference>
<feature type="compositionally biased region" description="Basic and acidic residues" evidence="9">
    <location>
        <begin position="1212"/>
        <end position="1221"/>
    </location>
</feature>
<feature type="region of interest" description="Disordered" evidence="9">
    <location>
        <begin position="677"/>
        <end position="794"/>
    </location>
</feature>
<gene>
    <name evidence="10" type="ORF">V1264_023961</name>
</gene>
<proteinExistence type="inferred from homology"/>
<feature type="compositionally biased region" description="Basic and acidic residues" evidence="9">
    <location>
        <begin position="537"/>
        <end position="549"/>
    </location>
</feature>
<keyword evidence="7 8" id="KW-0472">Membrane</keyword>
<feature type="region of interest" description="Disordered" evidence="9">
    <location>
        <begin position="1294"/>
        <end position="1454"/>
    </location>
</feature>
<dbReference type="Pfam" id="PF09815">
    <property type="entry name" value="XK-related"/>
    <property type="match status" value="1"/>
</dbReference>
<evidence type="ECO:0000256" key="5">
    <source>
        <dbReference type="ARBA" id="ARBA00022703"/>
    </source>
</evidence>
<comment type="similarity">
    <text evidence="2 8">Belongs to the XK family.</text>
</comment>
<keyword evidence="3" id="KW-1003">Cell membrane</keyword>